<keyword evidence="2" id="KW-1185">Reference proteome</keyword>
<proteinExistence type="predicted"/>
<sequence>MSPRLHPSTPVGFDDAIVCQVLDDALAHGARIYAIAGLQGSGKSTLATQVSRLGLTRGLRVATLSIDDVYLGRRERLRLAREVHPLLATRGPPGTHEVALACDVLDRLRVGLPARLPRFNKLADTRLPPSRWPKAADVDLVLFEGWFLKTPPQTADELLEPINAVERDEDRNGVWRRYCNDTLARDYPALWARLDRLLFLQPPSFATVPEWRWQQEKALQAQAGARAPIGMTRPQLERFVQLFERVSRQALRRLPGLADFTLRLDERRRPQP</sequence>
<dbReference type="GO" id="GO:0008887">
    <property type="term" value="F:glycerate kinase activity"/>
    <property type="evidence" value="ECO:0007669"/>
    <property type="project" value="UniProtKB-EC"/>
</dbReference>
<dbReference type="RefSeq" id="WP_310058919.1">
    <property type="nucleotide sequence ID" value="NZ_JAVDVY010000001.1"/>
</dbReference>
<keyword evidence="1" id="KW-0808">Transferase</keyword>
<accession>A0ABU1W814</accession>
<evidence type="ECO:0000313" key="1">
    <source>
        <dbReference type="EMBL" id="MDR7133752.1"/>
    </source>
</evidence>
<dbReference type="EC" id="2.7.1.31" evidence="1"/>
<comment type="caution">
    <text evidence="1">The sequence shown here is derived from an EMBL/GenBank/DDBJ whole genome shotgun (WGS) entry which is preliminary data.</text>
</comment>
<organism evidence="1 2">
    <name type="scientific">Lysobacter niastensis</name>
    <dbReference type="NCBI Taxonomy" id="380629"/>
    <lineage>
        <taxon>Bacteria</taxon>
        <taxon>Pseudomonadati</taxon>
        <taxon>Pseudomonadota</taxon>
        <taxon>Gammaproteobacteria</taxon>
        <taxon>Lysobacterales</taxon>
        <taxon>Lysobacteraceae</taxon>
        <taxon>Lysobacter</taxon>
    </lineage>
</organism>
<gene>
    <name evidence="1" type="ORF">J2X06_000936</name>
</gene>
<dbReference type="SUPFAM" id="SSF52540">
    <property type="entry name" value="P-loop containing nucleoside triphosphate hydrolases"/>
    <property type="match status" value="1"/>
</dbReference>
<evidence type="ECO:0000313" key="2">
    <source>
        <dbReference type="Proteomes" id="UP001251524"/>
    </source>
</evidence>
<dbReference type="InterPro" id="IPR027417">
    <property type="entry name" value="P-loop_NTPase"/>
</dbReference>
<dbReference type="Proteomes" id="UP001251524">
    <property type="component" value="Unassembled WGS sequence"/>
</dbReference>
<dbReference type="EMBL" id="JAVDVY010000001">
    <property type="protein sequence ID" value="MDR7133752.1"/>
    <property type="molecule type" value="Genomic_DNA"/>
</dbReference>
<name>A0ABU1W814_9GAMM</name>
<protein>
    <submittedName>
        <fullName evidence="1">D-glycerate 3-kinase</fullName>
        <ecNumber evidence="1">2.7.1.31</ecNumber>
    </submittedName>
</protein>
<reference evidence="1 2" key="1">
    <citation type="submission" date="2023-07" db="EMBL/GenBank/DDBJ databases">
        <title>Sorghum-associated microbial communities from plants grown in Nebraska, USA.</title>
        <authorList>
            <person name="Schachtman D."/>
        </authorList>
    </citation>
    <scope>NUCLEOTIDE SEQUENCE [LARGE SCALE GENOMIC DNA]</scope>
    <source>
        <strain evidence="1 2">BE198</strain>
    </source>
</reference>
<dbReference type="Gene3D" id="3.40.50.300">
    <property type="entry name" value="P-loop containing nucleotide triphosphate hydrolases"/>
    <property type="match status" value="1"/>
</dbReference>